<evidence type="ECO:0000256" key="20">
    <source>
        <dbReference type="SAM" id="Coils"/>
    </source>
</evidence>
<keyword evidence="20" id="KW-0175">Coiled coil</keyword>
<evidence type="ECO:0000313" key="23">
    <source>
        <dbReference type="EMBL" id="BBA37137.1"/>
    </source>
</evidence>
<name>A0A250KZU6_9GAMM</name>
<evidence type="ECO:0000259" key="22">
    <source>
        <dbReference type="PROSITE" id="PS51371"/>
    </source>
</evidence>
<keyword evidence="24" id="KW-1185">Reference proteome</keyword>
<dbReference type="Gene3D" id="3.30.565.10">
    <property type="entry name" value="Histidine kinase-like ATPase, C-terminal domain"/>
    <property type="match status" value="1"/>
</dbReference>
<feature type="coiled-coil region" evidence="20">
    <location>
        <begin position="293"/>
        <end position="332"/>
    </location>
</feature>
<dbReference type="Gene3D" id="1.20.5.1930">
    <property type="match status" value="1"/>
</dbReference>
<dbReference type="InterPro" id="IPR003018">
    <property type="entry name" value="GAF"/>
</dbReference>
<dbReference type="Pfam" id="PF07730">
    <property type="entry name" value="HisKA_3"/>
    <property type="match status" value="1"/>
</dbReference>
<dbReference type="CDD" id="cd02205">
    <property type="entry name" value="CBS_pair_SF"/>
    <property type="match status" value="1"/>
</dbReference>
<dbReference type="InterPro" id="IPR050482">
    <property type="entry name" value="Sensor_HK_TwoCompSys"/>
</dbReference>
<evidence type="ECO:0000256" key="18">
    <source>
        <dbReference type="ARBA" id="ARBA00030800"/>
    </source>
</evidence>
<dbReference type="RefSeq" id="WP_119632173.1">
    <property type="nucleotide sequence ID" value="NZ_AP017928.1"/>
</dbReference>
<dbReference type="InterPro" id="IPR036890">
    <property type="entry name" value="HATPase_C_sf"/>
</dbReference>
<feature type="domain" description="Histidine kinase" evidence="21">
    <location>
        <begin position="340"/>
        <end position="549"/>
    </location>
</feature>
<evidence type="ECO:0000256" key="10">
    <source>
        <dbReference type="ARBA" id="ARBA00022723"/>
    </source>
</evidence>
<dbReference type="InterPro" id="IPR011712">
    <property type="entry name" value="Sig_transdc_His_kin_sub3_dim/P"/>
</dbReference>
<proteinExistence type="predicted"/>
<gene>
    <name evidence="23" type="ORF">sS8_5215</name>
</gene>
<dbReference type="InterPro" id="IPR000644">
    <property type="entry name" value="CBS_dom"/>
</dbReference>
<evidence type="ECO:0000256" key="3">
    <source>
        <dbReference type="ARBA" id="ARBA00004496"/>
    </source>
</evidence>
<dbReference type="Pfam" id="PF00571">
    <property type="entry name" value="CBS"/>
    <property type="match status" value="1"/>
</dbReference>
<dbReference type="GO" id="GO:0016020">
    <property type="term" value="C:membrane"/>
    <property type="evidence" value="ECO:0007669"/>
    <property type="project" value="InterPro"/>
</dbReference>
<organism evidence="23 24">
    <name type="scientific">Methylocaldum marinum</name>
    <dbReference type="NCBI Taxonomy" id="1432792"/>
    <lineage>
        <taxon>Bacteria</taxon>
        <taxon>Pseudomonadati</taxon>
        <taxon>Pseudomonadota</taxon>
        <taxon>Gammaproteobacteria</taxon>
        <taxon>Methylococcales</taxon>
        <taxon>Methylococcaceae</taxon>
        <taxon>Methylocaldum</taxon>
    </lineage>
</organism>
<evidence type="ECO:0000256" key="17">
    <source>
        <dbReference type="ARBA" id="ARBA00024827"/>
    </source>
</evidence>
<sequence length="551" mass="60951">MQPTILDALADGLIRVTDEERPRLGKTATPAVFAVFASGSGQFLGFVTSEEIAQAPDRIFADLVPRMVLPCLERKTSIAAALTLMERENESILPVVDDDGAFIGAVTRPRLLERLLDHYQMLSATLEEEQRQLRQWSTRLGELNQASRTLMALMAHVEGEEDMAQHGIHVLATLLRAHYGAVGIVDEQGRLERFFVTGIGREDIERIGHWPKGKGLLGVVVETNQSLRLDDLTRDSRSAGFPPGHPPMKTLLAVPIADDGKVYGRVYLCDKLNGEAFTEEDEVLATTFAHSLALALIQSREQAQRRKAEQETQRLLNENRLLTRKLFRAQEEERKRVARELHDELGQYLTAMQADLAMMSSLSAQCHPEIHRCAQTVDALLTRFHDTVRSLIENLRPPLLDQLGLAEALEELVNDYRSHYRKISWKLTIIGDLGALDETLGITAYRIVQECASNIGRHARATQAEITVCESAACQGEACQRHFGPPPADSDSVRLLIKDNGVGLSSREAKRGLGLLGVRERVEALGGVFSVESQSGQGTCVAIEIPSQARP</sequence>
<dbReference type="EC" id="2.7.13.3" evidence="4"/>
<evidence type="ECO:0000256" key="12">
    <source>
        <dbReference type="ARBA" id="ARBA00022777"/>
    </source>
</evidence>
<dbReference type="SUPFAM" id="SSF55874">
    <property type="entry name" value="ATPase domain of HSP90 chaperone/DNA topoisomerase II/histidine kinase"/>
    <property type="match status" value="1"/>
</dbReference>
<comment type="catalytic activity">
    <reaction evidence="1">
        <text>ATP + protein L-histidine = ADP + protein N-phospho-L-histidine.</text>
        <dbReference type="EC" id="2.7.13.3"/>
    </reaction>
</comment>
<dbReference type="InterPro" id="IPR046342">
    <property type="entry name" value="CBS_dom_sf"/>
</dbReference>
<evidence type="ECO:0000256" key="5">
    <source>
        <dbReference type="ARBA" id="ARBA00017322"/>
    </source>
</evidence>
<dbReference type="Gene3D" id="3.10.580.10">
    <property type="entry name" value="CBS-domain"/>
    <property type="match status" value="1"/>
</dbReference>
<keyword evidence="6" id="KW-0004">4Fe-4S</keyword>
<dbReference type="InterPro" id="IPR004358">
    <property type="entry name" value="Sig_transdc_His_kin-like_C"/>
</dbReference>
<keyword evidence="19" id="KW-0129">CBS domain</keyword>
<keyword evidence="12" id="KW-0418">Kinase</keyword>
<evidence type="ECO:0000256" key="11">
    <source>
        <dbReference type="ARBA" id="ARBA00022741"/>
    </source>
</evidence>
<reference evidence="23 24" key="1">
    <citation type="submission" date="2016-12" db="EMBL/GenBank/DDBJ databases">
        <title>Genome sequencing of Methylocaldum marinum.</title>
        <authorList>
            <person name="Takeuchi M."/>
            <person name="Kamagata Y."/>
            <person name="Hiraoka S."/>
            <person name="Oshima K."/>
            <person name="Hattori M."/>
            <person name="Iwasaki W."/>
        </authorList>
    </citation>
    <scope>NUCLEOTIDE SEQUENCE [LARGE SCALE GENOMIC DNA]</scope>
    <source>
        <strain evidence="23 24">S8</strain>
    </source>
</reference>
<comment type="function">
    <text evidence="17">Member of the two-component regulatory system NreB/NreC involved in the control of dissimilatory nitrate/nitrite reduction in response to oxygen. NreB functions as a direct oxygen sensor histidine kinase which is autophosphorylated, in the absence of oxygen, probably at the conserved histidine residue, and transfers its phosphate group probably to a conserved aspartate residue of NreC. NreB/NreC activates the expression of the nitrate (narGHJI) and nitrite (nir) reductase operons, as well as the putative nitrate transporter gene narT.</text>
</comment>
<evidence type="ECO:0000256" key="13">
    <source>
        <dbReference type="ARBA" id="ARBA00022840"/>
    </source>
</evidence>
<dbReference type="PANTHER" id="PTHR24421:SF10">
    <property type="entry name" value="NITRATE_NITRITE SENSOR PROTEIN NARQ"/>
    <property type="match status" value="1"/>
</dbReference>
<evidence type="ECO:0000313" key="24">
    <source>
        <dbReference type="Proteomes" id="UP000266313"/>
    </source>
</evidence>
<keyword evidence="13" id="KW-0067">ATP-binding</keyword>
<dbReference type="AlphaFoldDB" id="A0A250KZU6"/>
<evidence type="ECO:0000256" key="4">
    <source>
        <dbReference type="ARBA" id="ARBA00012438"/>
    </source>
</evidence>
<evidence type="ECO:0000256" key="8">
    <source>
        <dbReference type="ARBA" id="ARBA00022553"/>
    </source>
</evidence>
<dbReference type="GO" id="GO:0046872">
    <property type="term" value="F:metal ion binding"/>
    <property type="evidence" value="ECO:0007669"/>
    <property type="project" value="UniProtKB-KW"/>
</dbReference>
<dbReference type="EMBL" id="AP017928">
    <property type="protein sequence ID" value="BBA37137.1"/>
    <property type="molecule type" value="Genomic_DNA"/>
</dbReference>
<keyword evidence="14" id="KW-0408">Iron</keyword>
<feature type="coiled-coil region" evidence="20">
    <location>
        <begin position="112"/>
        <end position="146"/>
    </location>
</feature>
<evidence type="ECO:0000256" key="7">
    <source>
        <dbReference type="ARBA" id="ARBA00022490"/>
    </source>
</evidence>
<keyword evidence="7" id="KW-0963">Cytoplasm</keyword>
<evidence type="ECO:0000256" key="16">
    <source>
        <dbReference type="ARBA" id="ARBA00023014"/>
    </source>
</evidence>
<evidence type="ECO:0000256" key="9">
    <source>
        <dbReference type="ARBA" id="ARBA00022679"/>
    </source>
</evidence>
<evidence type="ECO:0000256" key="19">
    <source>
        <dbReference type="PROSITE-ProRule" id="PRU00703"/>
    </source>
</evidence>
<keyword evidence="15" id="KW-0902">Two-component regulatory system</keyword>
<dbReference type="InterPro" id="IPR005467">
    <property type="entry name" value="His_kinase_dom"/>
</dbReference>
<comment type="subcellular location">
    <subcellularLocation>
        <location evidence="3">Cytoplasm</location>
    </subcellularLocation>
</comment>
<dbReference type="InterPro" id="IPR003594">
    <property type="entry name" value="HATPase_dom"/>
</dbReference>
<dbReference type="Proteomes" id="UP000266313">
    <property type="component" value="Chromosome"/>
</dbReference>
<evidence type="ECO:0000256" key="2">
    <source>
        <dbReference type="ARBA" id="ARBA00001966"/>
    </source>
</evidence>
<dbReference type="InterPro" id="IPR029016">
    <property type="entry name" value="GAF-like_dom_sf"/>
</dbReference>
<dbReference type="Pfam" id="PF02518">
    <property type="entry name" value="HATPase_c"/>
    <property type="match status" value="1"/>
</dbReference>
<dbReference type="GO" id="GO:0005737">
    <property type="term" value="C:cytoplasm"/>
    <property type="evidence" value="ECO:0007669"/>
    <property type="project" value="UniProtKB-SubCell"/>
</dbReference>
<dbReference type="SUPFAM" id="SSF55781">
    <property type="entry name" value="GAF domain-like"/>
    <property type="match status" value="1"/>
</dbReference>
<dbReference type="GO" id="GO:0005524">
    <property type="term" value="F:ATP binding"/>
    <property type="evidence" value="ECO:0007669"/>
    <property type="project" value="UniProtKB-KW"/>
</dbReference>
<dbReference type="Gene3D" id="3.30.450.40">
    <property type="match status" value="1"/>
</dbReference>
<accession>A0A250KZU6</accession>
<evidence type="ECO:0000256" key="1">
    <source>
        <dbReference type="ARBA" id="ARBA00000085"/>
    </source>
</evidence>
<dbReference type="PRINTS" id="PR00344">
    <property type="entry name" value="BCTRLSENSOR"/>
</dbReference>
<dbReference type="KEGG" id="mmai:sS8_5215"/>
<dbReference type="PROSITE" id="PS51371">
    <property type="entry name" value="CBS"/>
    <property type="match status" value="1"/>
</dbReference>
<keyword evidence="9" id="KW-0808">Transferase</keyword>
<evidence type="ECO:0000256" key="6">
    <source>
        <dbReference type="ARBA" id="ARBA00022485"/>
    </source>
</evidence>
<evidence type="ECO:0000256" key="15">
    <source>
        <dbReference type="ARBA" id="ARBA00023012"/>
    </source>
</evidence>
<protein>
    <recommendedName>
        <fullName evidence="5">Oxygen sensor histidine kinase NreB</fullName>
        <ecNumber evidence="4">2.7.13.3</ecNumber>
    </recommendedName>
    <alternativeName>
        <fullName evidence="18">Nitrogen regulation protein B</fullName>
    </alternativeName>
</protein>
<comment type="cofactor">
    <cofactor evidence="2">
        <name>[4Fe-4S] cluster</name>
        <dbReference type="ChEBI" id="CHEBI:49883"/>
    </cofactor>
</comment>
<dbReference type="PROSITE" id="PS50109">
    <property type="entry name" value="HIS_KIN"/>
    <property type="match status" value="1"/>
</dbReference>
<dbReference type="Pfam" id="PF13185">
    <property type="entry name" value="GAF_2"/>
    <property type="match status" value="1"/>
</dbReference>
<dbReference type="GO" id="GO:0000155">
    <property type="term" value="F:phosphorelay sensor kinase activity"/>
    <property type="evidence" value="ECO:0007669"/>
    <property type="project" value="InterPro"/>
</dbReference>
<dbReference type="GO" id="GO:0051539">
    <property type="term" value="F:4 iron, 4 sulfur cluster binding"/>
    <property type="evidence" value="ECO:0007669"/>
    <property type="project" value="UniProtKB-KW"/>
</dbReference>
<keyword evidence="10" id="KW-0479">Metal-binding</keyword>
<dbReference type="PANTHER" id="PTHR24421">
    <property type="entry name" value="NITRATE/NITRITE SENSOR PROTEIN NARX-RELATED"/>
    <property type="match status" value="1"/>
</dbReference>
<dbReference type="OrthoDB" id="9797605at2"/>
<keyword evidence="8" id="KW-0597">Phosphoprotein</keyword>
<dbReference type="GO" id="GO:0046983">
    <property type="term" value="F:protein dimerization activity"/>
    <property type="evidence" value="ECO:0007669"/>
    <property type="project" value="InterPro"/>
</dbReference>
<dbReference type="CDD" id="cd16917">
    <property type="entry name" value="HATPase_UhpB-NarQ-NarX-like"/>
    <property type="match status" value="1"/>
</dbReference>
<dbReference type="SMART" id="SM00387">
    <property type="entry name" value="HATPase_c"/>
    <property type="match status" value="1"/>
</dbReference>
<dbReference type="SUPFAM" id="SSF54631">
    <property type="entry name" value="CBS-domain pair"/>
    <property type="match status" value="1"/>
</dbReference>
<evidence type="ECO:0000259" key="21">
    <source>
        <dbReference type="PROSITE" id="PS50109"/>
    </source>
</evidence>
<keyword evidence="11" id="KW-0547">Nucleotide-binding</keyword>
<keyword evidence="16" id="KW-0411">Iron-sulfur</keyword>
<evidence type="ECO:0000256" key="14">
    <source>
        <dbReference type="ARBA" id="ARBA00023004"/>
    </source>
</evidence>
<dbReference type="SMART" id="SM00065">
    <property type="entry name" value="GAF"/>
    <property type="match status" value="1"/>
</dbReference>
<feature type="domain" description="CBS" evidence="22">
    <location>
        <begin position="63"/>
        <end position="121"/>
    </location>
</feature>